<feature type="transmembrane region" description="Helical" evidence="2">
    <location>
        <begin position="102"/>
        <end position="124"/>
    </location>
</feature>
<name>A0ABU2CM57_9MICO</name>
<feature type="compositionally biased region" description="Low complexity" evidence="1">
    <location>
        <begin position="42"/>
        <end position="52"/>
    </location>
</feature>
<dbReference type="Proteomes" id="UP001183585">
    <property type="component" value="Unassembled WGS sequence"/>
</dbReference>
<evidence type="ECO:0000313" key="4">
    <source>
        <dbReference type="Proteomes" id="UP001183585"/>
    </source>
</evidence>
<gene>
    <name evidence="3" type="ORF">J2S48_001913</name>
</gene>
<reference evidence="3 4" key="1">
    <citation type="submission" date="2023-07" db="EMBL/GenBank/DDBJ databases">
        <title>Sequencing the genomes of 1000 actinobacteria strains.</title>
        <authorList>
            <person name="Klenk H.-P."/>
        </authorList>
    </citation>
    <scope>NUCLEOTIDE SEQUENCE [LARGE SCALE GENOMIC DNA]</scope>
    <source>
        <strain evidence="3 4">DSM 45554</strain>
    </source>
</reference>
<protein>
    <submittedName>
        <fullName evidence="3">Uncharacterized protein</fullName>
    </submittedName>
</protein>
<evidence type="ECO:0000256" key="1">
    <source>
        <dbReference type="SAM" id="MobiDB-lite"/>
    </source>
</evidence>
<comment type="caution">
    <text evidence="3">The sequence shown here is derived from an EMBL/GenBank/DDBJ whole genome shotgun (WGS) entry which is preliminary data.</text>
</comment>
<feature type="region of interest" description="Disordered" evidence="1">
    <location>
        <begin position="1"/>
        <end position="97"/>
    </location>
</feature>
<keyword evidence="2" id="KW-1133">Transmembrane helix</keyword>
<accession>A0ABU2CM57</accession>
<dbReference type="RefSeq" id="WP_274993325.1">
    <property type="nucleotide sequence ID" value="NZ_JAJQQP010000004.1"/>
</dbReference>
<keyword evidence="4" id="KW-1185">Reference proteome</keyword>
<evidence type="ECO:0000313" key="3">
    <source>
        <dbReference type="EMBL" id="MDR7382398.1"/>
    </source>
</evidence>
<organism evidence="3 4">
    <name type="scientific">Promicromonospora iranensis</name>
    <dbReference type="NCBI Taxonomy" id="1105144"/>
    <lineage>
        <taxon>Bacteria</taxon>
        <taxon>Bacillati</taxon>
        <taxon>Actinomycetota</taxon>
        <taxon>Actinomycetes</taxon>
        <taxon>Micrococcales</taxon>
        <taxon>Promicromonosporaceae</taxon>
        <taxon>Promicromonospora</taxon>
    </lineage>
</organism>
<evidence type="ECO:0000256" key="2">
    <source>
        <dbReference type="SAM" id="Phobius"/>
    </source>
</evidence>
<proteinExistence type="predicted"/>
<dbReference type="EMBL" id="JAVDYE010000001">
    <property type="protein sequence ID" value="MDR7382398.1"/>
    <property type="molecule type" value="Genomic_DNA"/>
</dbReference>
<sequence length="285" mass="29181">MPSPVSPDAAVPEHQPDQHRQNGRPWTGGQPRRTPNEPPRNGGRPQSGQFQPGPFPATPARSGQFPARPGSGQVPSAPDRSADPAGTGGGDGGRRRSGRRDWIWAVVAFLVAAGVIVAVGIYFFGPDGTEENTAIWAVDSCAGPDAAAADTGGAADSYRPLPCDDAAATVTVLEIQDAVSVGQAHCPSGTDVVFQKDGNAGGDTQVVCARNLSDDHPGDPGMGGGQLLIGDCVDKDGREVVCSSDGAREVAGLTVGGNECPEGTKDEIELGFDAQRGYETICLGA</sequence>
<keyword evidence="2" id="KW-0812">Transmembrane</keyword>
<keyword evidence="2" id="KW-0472">Membrane</keyword>